<dbReference type="InterPro" id="IPR029032">
    <property type="entry name" value="AhpD-like"/>
</dbReference>
<gene>
    <name evidence="1" type="ORF">BJY22_007884</name>
</gene>
<keyword evidence="2" id="KW-1185">Reference proteome</keyword>
<evidence type="ECO:0008006" key="3">
    <source>
        <dbReference type="Google" id="ProtNLM"/>
    </source>
</evidence>
<sequence length="114" mass="12315">MDPVFEQMALETGSRTFGLRGPSVREKFLQLLAHDVCRLNLGMAFRMHVMAATKMHGVPYADVLAVIRFVAPYSGYPAAADALGRLPEIAKVLGLDTDVPADVDLDSVNGPSSR</sequence>
<dbReference type="AlphaFoldDB" id="A0A7X5VKL7"/>
<evidence type="ECO:0000313" key="1">
    <source>
        <dbReference type="EMBL" id="NIK62167.1"/>
    </source>
</evidence>
<dbReference type="Proteomes" id="UP000555407">
    <property type="component" value="Unassembled WGS sequence"/>
</dbReference>
<dbReference type="EMBL" id="JAASRO010000001">
    <property type="protein sequence ID" value="NIK62167.1"/>
    <property type="molecule type" value="Genomic_DNA"/>
</dbReference>
<name>A0A7X5VKL7_9ACTN</name>
<dbReference type="SUPFAM" id="SSF69118">
    <property type="entry name" value="AhpD-like"/>
    <property type="match status" value="1"/>
</dbReference>
<proteinExistence type="predicted"/>
<organism evidence="1 2">
    <name type="scientific">Kribbella shirazensis</name>
    <dbReference type="NCBI Taxonomy" id="1105143"/>
    <lineage>
        <taxon>Bacteria</taxon>
        <taxon>Bacillati</taxon>
        <taxon>Actinomycetota</taxon>
        <taxon>Actinomycetes</taxon>
        <taxon>Propionibacteriales</taxon>
        <taxon>Kribbellaceae</taxon>
        <taxon>Kribbella</taxon>
    </lineage>
</organism>
<dbReference type="RefSeq" id="WP_202891467.1">
    <property type="nucleotide sequence ID" value="NZ_JAASRO010000001.1"/>
</dbReference>
<reference evidence="1 2" key="1">
    <citation type="submission" date="2020-03" db="EMBL/GenBank/DDBJ databases">
        <title>Sequencing the genomes of 1000 actinobacteria strains.</title>
        <authorList>
            <person name="Klenk H.-P."/>
        </authorList>
    </citation>
    <scope>NUCLEOTIDE SEQUENCE [LARGE SCALE GENOMIC DNA]</scope>
    <source>
        <strain evidence="1 2">DSM 45490</strain>
    </source>
</reference>
<protein>
    <recommendedName>
        <fullName evidence="3">Carboxymuconolactone decarboxylase family protein</fullName>
    </recommendedName>
</protein>
<comment type="caution">
    <text evidence="1">The sequence shown here is derived from an EMBL/GenBank/DDBJ whole genome shotgun (WGS) entry which is preliminary data.</text>
</comment>
<evidence type="ECO:0000313" key="2">
    <source>
        <dbReference type="Proteomes" id="UP000555407"/>
    </source>
</evidence>
<accession>A0A7X5VKL7</accession>